<dbReference type="Gene3D" id="1.10.3790.10">
    <property type="entry name" value="NinB"/>
    <property type="match status" value="1"/>
</dbReference>
<dbReference type="EMBL" id="BK016254">
    <property type="protein sequence ID" value="DAG05266.1"/>
    <property type="molecule type" value="Genomic_DNA"/>
</dbReference>
<name>A0A8S5VES8_9CAUD</name>
<protein>
    <submittedName>
        <fullName evidence="1">NinB protein</fullName>
    </submittedName>
</protein>
<sequence length="187" mass="21204">MFFYTLTKKGAVMELTGKIIDCAIDFVSGKARLTLEINEKQVLLNGFDNLKNILLSLKLTKYRKKRSLNANAYAWKLITEIGNVLRLSKEEVYVNMLKEYGQSDMISVIAEVLISNYVKYCDEAGESSLNGKLFKHYKCYKGSSEFDSREMSIFIDGIVQEAKQLGIQTETPEELAKIKASWGEENG</sequence>
<organism evidence="1">
    <name type="scientific">Siphoviridae sp. ctbxa26</name>
    <dbReference type="NCBI Taxonomy" id="2825568"/>
    <lineage>
        <taxon>Viruses</taxon>
        <taxon>Duplodnaviria</taxon>
        <taxon>Heunggongvirae</taxon>
        <taxon>Uroviricota</taxon>
        <taxon>Caudoviricetes</taxon>
    </lineage>
</organism>
<accession>A0A8S5VES8</accession>
<evidence type="ECO:0000313" key="1">
    <source>
        <dbReference type="EMBL" id="DAG05266.1"/>
    </source>
</evidence>
<dbReference type="InterPro" id="IPR036619">
    <property type="entry name" value="NinB_sf"/>
</dbReference>
<proteinExistence type="predicted"/>
<reference evidence="1" key="1">
    <citation type="journal article" date="2021" name="Proc. Natl. Acad. Sci. U.S.A.">
        <title>A Catalog of Tens of Thousands of Viruses from Human Metagenomes Reveals Hidden Associations with Chronic Diseases.</title>
        <authorList>
            <person name="Tisza M.J."/>
            <person name="Buck C.B."/>
        </authorList>
    </citation>
    <scope>NUCLEOTIDE SEQUENCE</scope>
    <source>
        <strain evidence="1">Ctbxa26</strain>
    </source>
</reference>